<evidence type="ECO:0000313" key="2">
    <source>
        <dbReference type="EMBL" id="TNN85075.1"/>
    </source>
</evidence>
<keyword evidence="3" id="KW-1185">Reference proteome</keyword>
<evidence type="ECO:0000313" key="3">
    <source>
        <dbReference type="Proteomes" id="UP000314294"/>
    </source>
</evidence>
<protein>
    <submittedName>
        <fullName evidence="2">Uncharacterized protein</fullName>
    </submittedName>
</protein>
<sequence>MAPDRGLRGWNVSLALQAQIPLSTGAQLNHSSLITVKAALAPAPTQHPALELQSKLHLLSIEAVRRVNENQAVAIRDGRSSKKAILRHTDMSRGSAIPPYITSSTKSLLHPAHTRDRVPVVSTLREVERILQRSRAVIQEAPSGLKVKDIRSIQAVVAQPVQQSHLSAGREVLKGTLSNSNSAEQNKGSGQRLCKGPEKEGQGEKMAYLERAVCTFHTAAAADPPPHNTHSPSLSYFLSLVLPDMPPPFSPPAPAERLTRADEKGSSVKGEC</sequence>
<feature type="region of interest" description="Disordered" evidence="1">
    <location>
        <begin position="246"/>
        <end position="272"/>
    </location>
</feature>
<comment type="caution">
    <text evidence="2">The sequence shown here is derived from an EMBL/GenBank/DDBJ whole genome shotgun (WGS) entry which is preliminary data.</text>
</comment>
<name>A0A4Z2J404_9TELE</name>
<proteinExistence type="predicted"/>
<accession>A0A4Z2J404</accession>
<feature type="compositionally biased region" description="Basic and acidic residues" evidence="1">
    <location>
        <begin position="257"/>
        <end position="272"/>
    </location>
</feature>
<dbReference type="AlphaFoldDB" id="A0A4Z2J404"/>
<gene>
    <name evidence="2" type="ORF">EYF80_004729</name>
</gene>
<feature type="compositionally biased region" description="Polar residues" evidence="1">
    <location>
        <begin position="176"/>
        <end position="189"/>
    </location>
</feature>
<organism evidence="2 3">
    <name type="scientific">Liparis tanakae</name>
    <name type="common">Tanaka's snailfish</name>
    <dbReference type="NCBI Taxonomy" id="230148"/>
    <lineage>
        <taxon>Eukaryota</taxon>
        <taxon>Metazoa</taxon>
        <taxon>Chordata</taxon>
        <taxon>Craniata</taxon>
        <taxon>Vertebrata</taxon>
        <taxon>Euteleostomi</taxon>
        <taxon>Actinopterygii</taxon>
        <taxon>Neopterygii</taxon>
        <taxon>Teleostei</taxon>
        <taxon>Neoteleostei</taxon>
        <taxon>Acanthomorphata</taxon>
        <taxon>Eupercaria</taxon>
        <taxon>Perciformes</taxon>
        <taxon>Cottioidei</taxon>
        <taxon>Cottales</taxon>
        <taxon>Liparidae</taxon>
        <taxon>Liparis</taxon>
    </lineage>
</organism>
<feature type="region of interest" description="Disordered" evidence="1">
    <location>
        <begin position="176"/>
        <end position="202"/>
    </location>
</feature>
<dbReference type="Proteomes" id="UP000314294">
    <property type="component" value="Unassembled WGS sequence"/>
</dbReference>
<reference evidence="2 3" key="1">
    <citation type="submission" date="2019-03" db="EMBL/GenBank/DDBJ databases">
        <title>First draft genome of Liparis tanakae, snailfish: a comprehensive survey of snailfish specific genes.</title>
        <authorList>
            <person name="Kim W."/>
            <person name="Song I."/>
            <person name="Jeong J.-H."/>
            <person name="Kim D."/>
            <person name="Kim S."/>
            <person name="Ryu S."/>
            <person name="Song J.Y."/>
            <person name="Lee S.K."/>
        </authorList>
    </citation>
    <scope>NUCLEOTIDE SEQUENCE [LARGE SCALE GENOMIC DNA]</scope>
    <source>
        <tissue evidence="2">Muscle</tissue>
    </source>
</reference>
<dbReference type="EMBL" id="SRLO01000023">
    <property type="protein sequence ID" value="TNN85075.1"/>
    <property type="molecule type" value="Genomic_DNA"/>
</dbReference>
<evidence type="ECO:0000256" key="1">
    <source>
        <dbReference type="SAM" id="MobiDB-lite"/>
    </source>
</evidence>